<dbReference type="Pfam" id="PF01593">
    <property type="entry name" value="Amino_oxidase"/>
    <property type="match status" value="1"/>
</dbReference>
<dbReference type="InterPro" id="IPR002937">
    <property type="entry name" value="Amino_oxidase"/>
</dbReference>
<proteinExistence type="predicted"/>
<feature type="domain" description="Amine oxidase" evidence="1">
    <location>
        <begin position="12"/>
        <end position="89"/>
    </location>
</feature>
<dbReference type="AlphaFoldDB" id="A0A1S3ZQY9"/>
<dbReference type="PANTHER" id="PTHR42923">
    <property type="entry name" value="PROTOPORPHYRINOGEN OXIDASE"/>
    <property type="match status" value="1"/>
</dbReference>
<evidence type="ECO:0000313" key="2">
    <source>
        <dbReference type="RefSeq" id="XP_016466796.1"/>
    </source>
</evidence>
<dbReference type="KEGG" id="nta:107789486"/>
<dbReference type="RefSeq" id="XP_016466796.1">
    <property type="nucleotide sequence ID" value="XM_016611310.1"/>
</dbReference>
<sequence>MDFSAYSILSFCHNHHLLQLFGRPQWLTVRWRSRTYVNKVKEELEKRGCQLKTSCEVNSLSTNEEGCTVACTDGSKDVCDGCIMAAHAPDTLRMLGKEAAYDETRILGAFQYVYSLLEEGGTMFTFEG</sequence>
<gene>
    <name evidence="2" type="primary">LOC107789486</name>
</gene>
<evidence type="ECO:0000259" key="1">
    <source>
        <dbReference type="Pfam" id="PF01593"/>
    </source>
</evidence>
<dbReference type="OrthoDB" id="1283589at2759"/>
<accession>A0A1S3ZQY9</accession>
<dbReference type="SUPFAM" id="SSF51905">
    <property type="entry name" value="FAD/NAD(P)-binding domain"/>
    <property type="match status" value="1"/>
</dbReference>
<dbReference type="InterPro" id="IPR036188">
    <property type="entry name" value="FAD/NAD-bd_sf"/>
</dbReference>
<dbReference type="GO" id="GO:0016491">
    <property type="term" value="F:oxidoreductase activity"/>
    <property type="evidence" value="ECO:0007669"/>
    <property type="project" value="InterPro"/>
</dbReference>
<protein>
    <recommendedName>
        <fullName evidence="1">Amine oxidase domain-containing protein</fullName>
    </recommendedName>
</protein>
<dbReference type="OMA" id="DVCDGCI"/>
<dbReference type="PaxDb" id="4097-A0A1S3ZQY9"/>
<dbReference type="STRING" id="4097.A0A1S3ZQY9"/>
<name>A0A1S3ZQY9_TOBAC</name>
<reference evidence="2" key="1">
    <citation type="submission" date="2025-08" db="UniProtKB">
        <authorList>
            <consortium name="RefSeq"/>
        </authorList>
    </citation>
    <scope>IDENTIFICATION</scope>
</reference>
<organism evidence="2">
    <name type="scientific">Nicotiana tabacum</name>
    <name type="common">Common tobacco</name>
    <dbReference type="NCBI Taxonomy" id="4097"/>
    <lineage>
        <taxon>Eukaryota</taxon>
        <taxon>Viridiplantae</taxon>
        <taxon>Streptophyta</taxon>
        <taxon>Embryophyta</taxon>
        <taxon>Tracheophyta</taxon>
        <taxon>Spermatophyta</taxon>
        <taxon>Magnoliopsida</taxon>
        <taxon>eudicotyledons</taxon>
        <taxon>Gunneridae</taxon>
        <taxon>Pentapetalae</taxon>
        <taxon>asterids</taxon>
        <taxon>lamiids</taxon>
        <taxon>Solanales</taxon>
        <taxon>Solanaceae</taxon>
        <taxon>Nicotianoideae</taxon>
        <taxon>Nicotianeae</taxon>
        <taxon>Nicotiana</taxon>
    </lineage>
</organism>
<dbReference type="PANTHER" id="PTHR42923:SF17">
    <property type="entry name" value="AMINE OXIDASE DOMAIN-CONTAINING PROTEIN"/>
    <property type="match status" value="1"/>
</dbReference>
<dbReference type="InterPro" id="IPR050464">
    <property type="entry name" value="Zeta_carotene_desat/Oxidored"/>
</dbReference>